<feature type="zinc finger region" description="C3H1-type" evidence="4">
    <location>
        <begin position="50"/>
        <end position="77"/>
    </location>
</feature>
<accession>A0AAD9GF45</accession>
<name>A0AAD9GF45_BABDI</name>
<evidence type="ECO:0000256" key="3">
    <source>
        <dbReference type="ARBA" id="ARBA00022833"/>
    </source>
</evidence>
<feature type="domain" description="C3H1-type" evidence="6">
    <location>
        <begin position="87"/>
        <end position="124"/>
    </location>
</feature>
<dbReference type="GO" id="GO:0008270">
    <property type="term" value="F:zinc ion binding"/>
    <property type="evidence" value="ECO:0007669"/>
    <property type="project" value="UniProtKB-KW"/>
</dbReference>
<feature type="compositionally biased region" description="Polar residues" evidence="5">
    <location>
        <begin position="1"/>
        <end position="18"/>
    </location>
</feature>
<keyword evidence="3 4" id="KW-0862">Zinc</keyword>
<dbReference type="PANTHER" id="PTHR14493">
    <property type="entry name" value="UNKEMPT FAMILY MEMBER"/>
    <property type="match status" value="1"/>
</dbReference>
<dbReference type="Proteomes" id="UP001195914">
    <property type="component" value="Unassembled WGS sequence"/>
</dbReference>
<sequence>MRDAMTNNTDSQQCSQETENTEDEAPETPPQPPSPPVEQHVCLNSKELQEFRTEQCSLYVKGACKDSKRCSMSHSETWPRRNPRQFGYECKLCPNIQFFRNDNKMQLSGKCSYGRRCKYSHSKEEQLYHPDLYKTRLCLNHPNCKGYYCPFAHSREELRPRNENVVASYRENHQRSHKQGRQAPRVANRRGAAPLNETQYTAAPTPIDELQTRTVTDRITSRPHGESNIPERDTLDDHALNSTVTPAQMLTRRQDLPISELYRTTMEHAMASREGERHGLIIFNRYRMYHLGNGNIDRQPNPTVADEQEYEQEEYELPEQGTRHTIEDDEEDGWFDVVIRTGLQLLSEDNPERETTENTNERPVCQDCEAGNELCPLHNKLSQNWWI</sequence>
<feature type="compositionally biased region" description="Pro residues" evidence="5">
    <location>
        <begin position="27"/>
        <end position="36"/>
    </location>
</feature>
<feature type="region of interest" description="Disordered" evidence="5">
    <location>
        <begin position="1"/>
        <end position="39"/>
    </location>
</feature>
<evidence type="ECO:0000313" key="8">
    <source>
        <dbReference type="Proteomes" id="UP001195914"/>
    </source>
</evidence>
<reference evidence="7" key="2">
    <citation type="submission" date="2021-05" db="EMBL/GenBank/DDBJ databases">
        <authorList>
            <person name="Pain A."/>
        </authorList>
    </citation>
    <scope>NUCLEOTIDE SEQUENCE</scope>
    <source>
        <strain evidence="7">1802A</strain>
    </source>
</reference>
<dbReference type="InterPro" id="IPR000571">
    <property type="entry name" value="Znf_CCCH"/>
</dbReference>
<feature type="domain" description="C3H1-type" evidence="6">
    <location>
        <begin position="50"/>
        <end position="77"/>
    </location>
</feature>
<evidence type="ECO:0000256" key="2">
    <source>
        <dbReference type="ARBA" id="ARBA00022771"/>
    </source>
</evidence>
<dbReference type="SMART" id="SM00356">
    <property type="entry name" value="ZnF_C3H1"/>
    <property type="match status" value="3"/>
</dbReference>
<dbReference type="EMBL" id="JAHBMH010000033">
    <property type="protein sequence ID" value="KAK1937300.1"/>
    <property type="molecule type" value="Genomic_DNA"/>
</dbReference>
<dbReference type="Gene3D" id="3.30.1370.210">
    <property type="match status" value="1"/>
</dbReference>
<evidence type="ECO:0000313" key="7">
    <source>
        <dbReference type="EMBL" id="KAK1937300.1"/>
    </source>
</evidence>
<organism evidence="7 8">
    <name type="scientific">Babesia divergens</name>
    <dbReference type="NCBI Taxonomy" id="32595"/>
    <lineage>
        <taxon>Eukaryota</taxon>
        <taxon>Sar</taxon>
        <taxon>Alveolata</taxon>
        <taxon>Apicomplexa</taxon>
        <taxon>Aconoidasida</taxon>
        <taxon>Piroplasmida</taxon>
        <taxon>Babesiidae</taxon>
        <taxon>Babesia</taxon>
    </lineage>
</organism>
<gene>
    <name evidence="7" type="ORF">X943_000862</name>
</gene>
<keyword evidence="8" id="KW-1185">Reference proteome</keyword>
<dbReference type="AlphaFoldDB" id="A0AAD9GF45"/>
<feature type="region of interest" description="Disordered" evidence="5">
    <location>
        <begin position="170"/>
        <end position="197"/>
    </location>
</feature>
<keyword evidence="1 4" id="KW-0479">Metal-binding</keyword>
<evidence type="ECO:0000256" key="5">
    <source>
        <dbReference type="SAM" id="MobiDB-lite"/>
    </source>
</evidence>
<dbReference type="InterPro" id="IPR045234">
    <property type="entry name" value="Unkempt-like"/>
</dbReference>
<reference evidence="7" key="1">
    <citation type="journal article" date="2014" name="Nucleic Acids Res.">
        <title>The evolutionary dynamics of variant antigen genes in Babesia reveal a history of genomic innovation underlying host-parasite interaction.</title>
        <authorList>
            <person name="Jackson A.P."/>
            <person name="Otto T.D."/>
            <person name="Darby A."/>
            <person name="Ramaprasad A."/>
            <person name="Xia D."/>
            <person name="Echaide I.E."/>
            <person name="Farber M."/>
            <person name="Gahlot S."/>
            <person name="Gamble J."/>
            <person name="Gupta D."/>
            <person name="Gupta Y."/>
            <person name="Jackson L."/>
            <person name="Malandrin L."/>
            <person name="Malas T.B."/>
            <person name="Moussa E."/>
            <person name="Nair M."/>
            <person name="Reid A.J."/>
            <person name="Sanders M."/>
            <person name="Sharma J."/>
            <person name="Tracey A."/>
            <person name="Quail M.A."/>
            <person name="Weir W."/>
            <person name="Wastling J.M."/>
            <person name="Hall N."/>
            <person name="Willadsen P."/>
            <person name="Lingelbach K."/>
            <person name="Shiels B."/>
            <person name="Tait A."/>
            <person name="Berriman M."/>
            <person name="Allred D.R."/>
            <person name="Pain A."/>
        </authorList>
    </citation>
    <scope>NUCLEOTIDE SEQUENCE</scope>
    <source>
        <strain evidence="7">1802A</strain>
    </source>
</reference>
<dbReference type="PANTHER" id="PTHR14493:SF50">
    <property type="entry name" value="RING FINGER PROTEIN UNKEMPT"/>
    <property type="match status" value="1"/>
</dbReference>
<feature type="region of interest" description="Disordered" evidence="5">
    <location>
        <begin position="220"/>
        <end position="239"/>
    </location>
</feature>
<comment type="caution">
    <text evidence="7">The sequence shown here is derived from an EMBL/GenBank/DDBJ whole genome shotgun (WGS) entry which is preliminary data.</text>
</comment>
<keyword evidence="2 4" id="KW-0863">Zinc-finger</keyword>
<dbReference type="PROSITE" id="PS50103">
    <property type="entry name" value="ZF_C3H1"/>
    <property type="match status" value="2"/>
</dbReference>
<feature type="zinc finger region" description="C3H1-type" evidence="4">
    <location>
        <begin position="87"/>
        <end position="124"/>
    </location>
</feature>
<evidence type="ECO:0000259" key="6">
    <source>
        <dbReference type="PROSITE" id="PS50103"/>
    </source>
</evidence>
<proteinExistence type="predicted"/>
<evidence type="ECO:0000256" key="1">
    <source>
        <dbReference type="ARBA" id="ARBA00022723"/>
    </source>
</evidence>
<protein>
    <recommendedName>
        <fullName evidence="6">C3H1-type domain-containing protein</fullName>
    </recommendedName>
</protein>
<evidence type="ECO:0000256" key="4">
    <source>
        <dbReference type="PROSITE-ProRule" id="PRU00723"/>
    </source>
</evidence>